<comment type="similarity">
    <text evidence="1">Belongs to the plant acyltransferase family.</text>
</comment>
<feature type="region of interest" description="Disordered" evidence="4">
    <location>
        <begin position="38"/>
        <end position="61"/>
    </location>
</feature>
<evidence type="ECO:0000313" key="5">
    <source>
        <dbReference type="EMBL" id="KAK3004443.1"/>
    </source>
</evidence>
<protein>
    <recommendedName>
        <fullName evidence="7">BAHD acyltransferase</fullName>
    </recommendedName>
</protein>
<accession>A0AA88VCJ5</accession>
<keyword evidence="6" id="KW-1185">Reference proteome</keyword>
<evidence type="ECO:0000256" key="3">
    <source>
        <dbReference type="ARBA" id="ARBA00023315"/>
    </source>
</evidence>
<sequence>MTWLSSALRSSTKKRTIQVLLPRLSLLRSEELFTSRAGVPKETAHHRKSALSPSRSPGHGQVYRRQCCFTSTIKQGTSSVVHRSLSSSTEARAPKKAEVEIISKENIKPASLTPHHLRKYKLSGLDQLFPHLYAPLVFYYPNSEKAASEDVIHERSQRLKQSLSETLTRFYPFAGRIKDELHIECNDDGVYYVQTRVNDRLSDFLSQPDNKLIHKLLPYDPNSLSSNSETYLVMVQVNFFDCGGVAISLCTSHKLIDGHTYAVFLKAWTETARGSLEKIYPSFIAPSLFPQNPSLAKGSSIVMLPSKHKKSKCVTRRIRFNASAISALKEKVEPAVQNPSRVVTVASFIWKCATAASRAKGGSVKPSILSLAVNLRNRCSPPLPQYTIGNNVWGAVAFSLPDSELELHSMVAGLKDGIAKVNSDFVDEIKGKEGLLKLAESIKQFGEMHSNAGADYYAVTSVCNGGLYDADFGWGKPIWISIGNGSADLPMLTNVIFLMDTPSGYGVEAWVTLSEEDMAILECNPELLSSASLDPCPLLS</sequence>
<dbReference type="EMBL" id="JAVXUP010002255">
    <property type="protein sequence ID" value="KAK3004443.1"/>
    <property type="molecule type" value="Genomic_DNA"/>
</dbReference>
<evidence type="ECO:0000313" key="6">
    <source>
        <dbReference type="Proteomes" id="UP001188597"/>
    </source>
</evidence>
<evidence type="ECO:0000256" key="2">
    <source>
        <dbReference type="ARBA" id="ARBA00022679"/>
    </source>
</evidence>
<dbReference type="Proteomes" id="UP001188597">
    <property type="component" value="Unassembled WGS sequence"/>
</dbReference>
<gene>
    <name evidence="5" type="ORF">RJ639_019558</name>
</gene>
<dbReference type="InterPro" id="IPR023213">
    <property type="entry name" value="CAT-like_dom_sf"/>
</dbReference>
<keyword evidence="3" id="KW-0012">Acyltransferase</keyword>
<dbReference type="PANTHER" id="PTHR31623">
    <property type="entry name" value="F21J9.9"/>
    <property type="match status" value="1"/>
</dbReference>
<dbReference type="GO" id="GO:0016746">
    <property type="term" value="F:acyltransferase activity"/>
    <property type="evidence" value="ECO:0007669"/>
    <property type="project" value="UniProtKB-KW"/>
</dbReference>
<dbReference type="AlphaFoldDB" id="A0AA88VCJ5"/>
<evidence type="ECO:0000256" key="1">
    <source>
        <dbReference type="ARBA" id="ARBA00009861"/>
    </source>
</evidence>
<reference evidence="5" key="1">
    <citation type="submission" date="2022-12" db="EMBL/GenBank/DDBJ databases">
        <title>Draft genome assemblies for two species of Escallonia (Escalloniales).</title>
        <authorList>
            <person name="Chanderbali A."/>
            <person name="Dervinis C."/>
            <person name="Anghel I."/>
            <person name="Soltis D."/>
            <person name="Soltis P."/>
            <person name="Zapata F."/>
        </authorList>
    </citation>
    <scope>NUCLEOTIDE SEQUENCE</scope>
    <source>
        <strain evidence="5">UCBG64.0493</strain>
        <tissue evidence="5">Leaf</tissue>
    </source>
</reference>
<name>A0AA88VCJ5_9ASTE</name>
<proteinExistence type="inferred from homology"/>
<organism evidence="5 6">
    <name type="scientific">Escallonia herrerae</name>
    <dbReference type="NCBI Taxonomy" id="1293975"/>
    <lineage>
        <taxon>Eukaryota</taxon>
        <taxon>Viridiplantae</taxon>
        <taxon>Streptophyta</taxon>
        <taxon>Embryophyta</taxon>
        <taxon>Tracheophyta</taxon>
        <taxon>Spermatophyta</taxon>
        <taxon>Magnoliopsida</taxon>
        <taxon>eudicotyledons</taxon>
        <taxon>Gunneridae</taxon>
        <taxon>Pentapetalae</taxon>
        <taxon>asterids</taxon>
        <taxon>campanulids</taxon>
        <taxon>Escalloniales</taxon>
        <taxon>Escalloniaceae</taxon>
        <taxon>Escallonia</taxon>
    </lineage>
</organism>
<dbReference type="Pfam" id="PF02458">
    <property type="entry name" value="Transferase"/>
    <property type="match status" value="1"/>
</dbReference>
<dbReference type="Gene3D" id="3.30.559.10">
    <property type="entry name" value="Chloramphenicol acetyltransferase-like domain"/>
    <property type="match status" value="2"/>
</dbReference>
<keyword evidence="2" id="KW-0808">Transferase</keyword>
<dbReference type="PANTHER" id="PTHR31623:SF122">
    <property type="entry name" value="HXXXD-TYPE ACYL-TRANSFERASE FAMILY PROTEIN"/>
    <property type="match status" value="1"/>
</dbReference>
<comment type="caution">
    <text evidence="5">The sequence shown here is derived from an EMBL/GenBank/DDBJ whole genome shotgun (WGS) entry which is preliminary data.</text>
</comment>
<evidence type="ECO:0000256" key="4">
    <source>
        <dbReference type="SAM" id="MobiDB-lite"/>
    </source>
</evidence>
<evidence type="ECO:0008006" key="7">
    <source>
        <dbReference type="Google" id="ProtNLM"/>
    </source>
</evidence>